<dbReference type="EMBL" id="SMKI01000325">
    <property type="protein sequence ID" value="TDC69885.1"/>
    <property type="molecule type" value="Genomic_DNA"/>
</dbReference>
<dbReference type="OrthoDB" id="4242918at2"/>
<feature type="compositionally biased region" description="Basic residues" evidence="1">
    <location>
        <begin position="46"/>
        <end position="61"/>
    </location>
</feature>
<dbReference type="AlphaFoldDB" id="A0A4V2Y1S4"/>
<feature type="region of interest" description="Disordered" evidence="1">
    <location>
        <begin position="34"/>
        <end position="61"/>
    </location>
</feature>
<evidence type="ECO:0000313" key="2">
    <source>
        <dbReference type="EMBL" id="TDC69885.1"/>
    </source>
</evidence>
<name>A0A4V2Y1S4_9ACTN</name>
<sequence>MLGTDTKSTSGTRSTNTPNLLFFFSPYVITLAHRQPGGWPAPTPSGRRRVNHRKPPARWAR</sequence>
<reference evidence="2 3" key="1">
    <citation type="submission" date="2019-03" db="EMBL/GenBank/DDBJ databases">
        <title>Draft genome sequences of novel Actinobacteria.</title>
        <authorList>
            <person name="Sahin N."/>
            <person name="Ay H."/>
            <person name="Saygin H."/>
        </authorList>
    </citation>
    <scope>NUCLEOTIDE SEQUENCE [LARGE SCALE GENOMIC DNA]</scope>
    <source>
        <strain evidence="2 3">DSM 41900</strain>
    </source>
</reference>
<gene>
    <name evidence="2" type="ORF">E1283_25450</name>
</gene>
<evidence type="ECO:0000313" key="3">
    <source>
        <dbReference type="Proteomes" id="UP000295345"/>
    </source>
</evidence>
<evidence type="ECO:0000256" key="1">
    <source>
        <dbReference type="SAM" id="MobiDB-lite"/>
    </source>
</evidence>
<proteinExistence type="predicted"/>
<keyword evidence="3" id="KW-1185">Reference proteome</keyword>
<dbReference type="Proteomes" id="UP000295345">
    <property type="component" value="Unassembled WGS sequence"/>
</dbReference>
<protein>
    <submittedName>
        <fullName evidence="2">Uncharacterized protein</fullName>
    </submittedName>
</protein>
<comment type="caution">
    <text evidence="2">The sequence shown here is derived from an EMBL/GenBank/DDBJ whole genome shotgun (WGS) entry which is preliminary data.</text>
</comment>
<accession>A0A4V2Y1S4</accession>
<organism evidence="2 3">
    <name type="scientific">Streptomyces hainanensis</name>
    <dbReference type="NCBI Taxonomy" id="402648"/>
    <lineage>
        <taxon>Bacteria</taxon>
        <taxon>Bacillati</taxon>
        <taxon>Actinomycetota</taxon>
        <taxon>Actinomycetes</taxon>
        <taxon>Kitasatosporales</taxon>
        <taxon>Streptomycetaceae</taxon>
        <taxon>Streptomyces</taxon>
    </lineage>
</organism>